<reference evidence="3" key="1">
    <citation type="journal article" date="2018" name="Genome Announc.">
        <title>Draft Genome Sequence of the Nitrogen-Fixing and Hormogonia-Inducing Cyanobacterium Nostoc cycadae Strain WK-1, Isolated from the Coralloid Roots of Cycas revoluta.</title>
        <authorList>
            <person name="Kanesaki Y."/>
            <person name="Hirose M."/>
            <person name="Hirose Y."/>
            <person name="Fujisawa T."/>
            <person name="Nakamura Y."/>
            <person name="Watanabe S."/>
            <person name="Matsunaga S."/>
            <person name="Uchida H."/>
            <person name="Murakami A."/>
        </authorList>
    </citation>
    <scope>NUCLEOTIDE SEQUENCE [LARGE SCALE GENOMIC DNA]</scope>
    <source>
        <strain evidence="3">WK-1</strain>
    </source>
</reference>
<evidence type="ECO:0000256" key="1">
    <source>
        <dbReference type="SAM" id="MobiDB-lite"/>
    </source>
</evidence>
<dbReference type="PROSITE" id="PS51257">
    <property type="entry name" value="PROKAR_LIPOPROTEIN"/>
    <property type="match status" value="1"/>
</dbReference>
<gene>
    <name evidence="2" type="ORF">NCWK1_3489</name>
</gene>
<name>A0A2H6LKI5_9NOSO</name>
<dbReference type="Proteomes" id="UP000236527">
    <property type="component" value="Unassembled WGS sequence"/>
</dbReference>
<evidence type="ECO:0000313" key="3">
    <source>
        <dbReference type="Proteomes" id="UP000236527"/>
    </source>
</evidence>
<feature type="compositionally biased region" description="Polar residues" evidence="1">
    <location>
        <begin position="37"/>
        <end position="61"/>
    </location>
</feature>
<comment type="caution">
    <text evidence="2">The sequence shown here is derived from an EMBL/GenBank/DDBJ whole genome shotgun (WGS) entry which is preliminary data.</text>
</comment>
<keyword evidence="3" id="KW-1185">Reference proteome</keyword>
<organism evidence="2 3">
    <name type="scientific">Nostoc cycadae WK-1</name>
    <dbReference type="NCBI Taxonomy" id="1861711"/>
    <lineage>
        <taxon>Bacteria</taxon>
        <taxon>Bacillati</taxon>
        <taxon>Cyanobacteriota</taxon>
        <taxon>Cyanophyceae</taxon>
        <taxon>Nostocales</taxon>
        <taxon>Nostocaceae</taxon>
        <taxon>Nostoc</taxon>
    </lineage>
</organism>
<evidence type="ECO:0000313" key="2">
    <source>
        <dbReference type="EMBL" id="GBE93724.1"/>
    </source>
</evidence>
<dbReference type="AlphaFoldDB" id="A0A2H6LKI5"/>
<feature type="region of interest" description="Disordered" evidence="1">
    <location>
        <begin position="33"/>
        <end position="62"/>
    </location>
</feature>
<dbReference type="EMBL" id="BDGE01000060">
    <property type="protein sequence ID" value="GBE93724.1"/>
    <property type="molecule type" value="Genomic_DNA"/>
</dbReference>
<proteinExistence type="predicted"/>
<protein>
    <recommendedName>
        <fullName evidence="4">Lipoprotein</fullName>
    </recommendedName>
</protein>
<sequence>MVNRDKFIFMKKYLFIGLLFLLAGCSSPEKENKVSAIESNPSPTPSLSSANVNNATPSLNSEVLPDLSTKEKLGEVSAENDLIDSFYFDGNGVKVSLTVAADKACFIYVRRSTPDRVGEVEIESLQREKLGLWRSYNTQRLLTQPAGNRLRVYSSSEELSSTYENPAISPEILVAAKELKEREKSFKLLLRQDLRASDSARRIYVNQCQKLGNFYYKEELPPLTDKERKEFGRSVEKSTNN</sequence>
<evidence type="ECO:0008006" key="4">
    <source>
        <dbReference type="Google" id="ProtNLM"/>
    </source>
</evidence>
<accession>A0A2H6LKI5</accession>